<comment type="similarity">
    <text evidence="1">Belongs to the NOTCH family.</text>
</comment>
<evidence type="ECO:0000256" key="7">
    <source>
        <dbReference type="ARBA" id="ARBA00023157"/>
    </source>
</evidence>
<feature type="domain" description="EGF-like" evidence="11">
    <location>
        <begin position="154"/>
        <end position="192"/>
    </location>
</feature>
<keyword evidence="7 10" id="KW-1015">Disulfide bond</keyword>
<dbReference type="InterPro" id="IPR049883">
    <property type="entry name" value="NOTCH1_EGF-like"/>
</dbReference>
<dbReference type="GO" id="GO:0007411">
    <property type="term" value="P:axon guidance"/>
    <property type="evidence" value="ECO:0007669"/>
    <property type="project" value="TreeGrafter"/>
</dbReference>
<dbReference type="Gene3D" id="2.10.25.10">
    <property type="entry name" value="Laminin"/>
    <property type="match status" value="6"/>
</dbReference>
<dbReference type="PRINTS" id="PR00010">
    <property type="entry name" value="EGFBLOOD"/>
</dbReference>
<dbReference type="PROSITE" id="PS00010">
    <property type="entry name" value="ASX_HYDROXYL"/>
    <property type="match status" value="5"/>
</dbReference>
<keyword evidence="3 10" id="KW-0245">EGF-like domain</keyword>
<dbReference type="FunFam" id="2.10.25.10:FF:000125">
    <property type="entry name" value="Neurogenic locus notch protein-like"/>
    <property type="match status" value="1"/>
</dbReference>
<dbReference type="Pfam" id="PF00008">
    <property type="entry name" value="EGF"/>
    <property type="match status" value="2"/>
</dbReference>
<dbReference type="PROSITE" id="PS00022">
    <property type="entry name" value="EGF_1"/>
    <property type="match status" value="5"/>
</dbReference>
<accession>A0A667WPE5</accession>
<feature type="disulfide bond" evidence="10">
    <location>
        <begin position="143"/>
        <end position="152"/>
    </location>
</feature>
<dbReference type="PROSITE" id="PS01186">
    <property type="entry name" value="EGF_2"/>
    <property type="match status" value="3"/>
</dbReference>
<dbReference type="InterPro" id="IPR001881">
    <property type="entry name" value="EGF-like_Ca-bd_dom"/>
</dbReference>
<dbReference type="PANTHER" id="PTHR45836">
    <property type="entry name" value="SLIT HOMOLOG"/>
    <property type="match status" value="1"/>
</dbReference>
<reference evidence="12" key="1">
    <citation type="submission" date="2019-06" db="EMBL/GenBank/DDBJ databases">
        <authorList>
            <consortium name="Wellcome Sanger Institute Data Sharing"/>
        </authorList>
    </citation>
    <scope>NUCLEOTIDE SEQUENCE [LARGE SCALE GENOMIC DNA]</scope>
</reference>
<dbReference type="InterPro" id="IPR009030">
    <property type="entry name" value="Growth_fac_rcpt_cys_sf"/>
</dbReference>
<comment type="caution">
    <text evidence="10">Lacks conserved residue(s) required for the propagation of feature annotation.</text>
</comment>
<dbReference type="GO" id="GO:0007219">
    <property type="term" value="P:Notch signaling pathway"/>
    <property type="evidence" value="ECO:0007669"/>
    <property type="project" value="TreeGrafter"/>
</dbReference>
<feature type="domain" description="EGF-like" evidence="11">
    <location>
        <begin position="39"/>
        <end position="75"/>
    </location>
</feature>
<dbReference type="SMART" id="SM00181">
    <property type="entry name" value="EGF"/>
    <property type="match status" value="6"/>
</dbReference>
<feature type="disulfide bond" evidence="10">
    <location>
        <begin position="105"/>
        <end position="114"/>
    </location>
</feature>
<feature type="disulfide bond" evidence="10">
    <location>
        <begin position="222"/>
        <end position="231"/>
    </location>
</feature>
<feature type="disulfide bond" evidence="10">
    <location>
        <begin position="182"/>
        <end position="191"/>
    </location>
</feature>
<dbReference type="PROSITE" id="PS01187">
    <property type="entry name" value="EGF_CA"/>
    <property type="match status" value="1"/>
</dbReference>
<feature type="domain" description="EGF-like" evidence="11">
    <location>
        <begin position="234"/>
        <end position="267"/>
    </location>
</feature>
<dbReference type="InterPro" id="IPR000742">
    <property type="entry name" value="EGF"/>
</dbReference>
<dbReference type="GO" id="GO:0009986">
    <property type="term" value="C:cell surface"/>
    <property type="evidence" value="ECO:0007669"/>
    <property type="project" value="TreeGrafter"/>
</dbReference>
<dbReference type="AlphaFoldDB" id="A0A667WPE5"/>
<sequence length="270" mass="29004">MNHFSINTAARHIVSAGSNGLVIISSFQLLYRPINCEHNIDDCLGHNCKNGGVCVDGVNTYNCQCPPHYTGQYCTENVDECELMPNACQNGGTCHDTHGSYHCVCVNGWTGDDCSENIDDCASAACYHGATCHDRVASFFCECPHGRTGLLCHLDDACISNPCQKGSNCDTNPVNGKAICTCPPGYTGSACNLDIDECSLGANPCEHGGRCLNTKGSFQCKCLQGYEGPRCEMDVNECMSNPCHNDATCLDQIGGFHCICMPGETIERRA</sequence>
<feature type="domain" description="EGF-like" evidence="11">
    <location>
        <begin position="117"/>
        <end position="153"/>
    </location>
</feature>
<dbReference type="InParanoid" id="A0A667WPE5"/>
<keyword evidence="13" id="KW-1185">Reference proteome</keyword>
<keyword evidence="2" id="KW-0217">Developmental protein</keyword>
<dbReference type="InterPro" id="IPR051355">
    <property type="entry name" value="Notch/Slit_guidance"/>
</dbReference>
<dbReference type="FunFam" id="2.10.25.10:FF:000080">
    <property type="entry name" value="Neurogenic locus notch 1"/>
    <property type="match status" value="1"/>
</dbReference>
<evidence type="ECO:0000256" key="6">
    <source>
        <dbReference type="ARBA" id="ARBA00022782"/>
    </source>
</evidence>
<keyword evidence="6" id="KW-0221">Differentiation</keyword>
<keyword evidence="5" id="KW-0677">Repeat</keyword>
<feature type="domain" description="EGF-like" evidence="11">
    <location>
        <begin position="77"/>
        <end position="115"/>
    </location>
</feature>
<feature type="disulfide bond" evidence="10">
    <location>
        <begin position="163"/>
        <end position="180"/>
    </location>
</feature>
<dbReference type="Ensembl" id="ENSMMDT00005002448.1">
    <property type="protein sequence ID" value="ENSMMDP00005002409.1"/>
    <property type="gene ID" value="ENSMMDG00005001334.1"/>
</dbReference>
<dbReference type="SMART" id="SM00179">
    <property type="entry name" value="EGF_CA"/>
    <property type="match status" value="5"/>
</dbReference>
<dbReference type="PROSITE" id="PS50026">
    <property type="entry name" value="EGF_3"/>
    <property type="match status" value="6"/>
</dbReference>
<dbReference type="Pfam" id="PF07645">
    <property type="entry name" value="EGF_CA"/>
    <property type="match status" value="3"/>
</dbReference>
<feature type="domain" description="EGF-like" evidence="11">
    <location>
        <begin position="194"/>
        <end position="232"/>
    </location>
</feature>
<evidence type="ECO:0000256" key="1">
    <source>
        <dbReference type="ARBA" id="ARBA00005847"/>
    </source>
</evidence>
<name>A0A667WPE5_9TELE</name>
<dbReference type="PANTHER" id="PTHR45836:SF23">
    <property type="entry name" value="NEUROGENIC LOCUS NOTCH HOMOLOG PROTEIN 1"/>
    <property type="match status" value="1"/>
</dbReference>
<proteinExistence type="inferred from homology"/>
<evidence type="ECO:0000256" key="9">
    <source>
        <dbReference type="ARBA" id="ARBA00023180"/>
    </source>
</evidence>
<dbReference type="InterPro" id="IPR018097">
    <property type="entry name" value="EGF_Ca-bd_CS"/>
</dbReference>
<dbReference type="GO" id="GO:0043235">
    <property type="term" value="C:receptor complex"/>
    <property type="evidence" value="ECO:0007669"/>
    <property type="project" value="TreeGrafter"/>
</dbReference>
<evidence type="ECO:0000256" key="2">
    <source>
        <dbReference type="ARBA" id="ARBA00022473"/>
    </source>
</evidence>
<protein>
    <recommendedName>
        <fullName evidence="11">EGF-like domain-containing protein</fullName>
    </recommendedName>
</protein>
<dbReference type="FunFam" id="2.10.25.10:FF:000092">
    <property type="entry name" value="Neurogenic locus notch protein 1"/>
    <property type="match status" value="1"/>
</dbReference>
<dbReference type="CDD" id="cd00054">
    <property type="entry name" value="EGF_CA"/>
    <property type="match status" value="5"/>
</dbReference>
<evidence type="ECO:0000256" key="4">
    <source>
        <dbReference type="ARBA" id="ARBA00022729"/>
    </source>
</evidence>
<organism evidence="12 13">
    <name type="scientific">Myripristis murdjan</name>
    <name type="common">pinecone soldierfish</name>
    <dbReference type="NCBI Taxonomy" id="586833"/>
    <lineage>
        <taxon>Eukaryota</taxon>
        <taxon>Metazoa</taxon>
        <taxon>Chordata</taxon>
        <taxon>Craniata</taxon>
        <taxon>Vertebrata</taxon>
        <taxon>Euteleostomi</taxon>
        <taxon>Actinopterygii</taxon>
        <taxon>Neopterygii</taxon>
        <taxon>Teleostei</taxon>
        <taxon>Neoteleostei</taxon>
        <taxon>Acanthomorphata</taxon>
        <taxon>Holocentriformes</taxon>
        <taxon>Holocentridae</taxon>
        <taxon>Myripristis</taxon>
    </lineage>
</organism>
<evidence type="ECO:0000256" key="3">
    <source>
        <dbReference type="ARBA" id="ARBA00022536"/>
    </source>
</evidence>
<reference evidence="12" key="2">
    <citation type="submission" date="2025-08" db="UniProtKB">
        <authorList>
            <consortium name="Ensembl"/>
        </authorList>
    </citation>
    <scope>IDENTIFICATION</scope>
</reference>
<dbReference type="InterPro" id="IPR000152">
    <property type="entry name" value="EGF-type_Asp/Asn_hydroxyl_site"/>
</dbReference>
<keyword evidence="4" id="KW-0732">Signal</keyword>
<keyword evidence="9" id="KW-0325">Glycoprotein</keyword>
<dbReference type="FunFam" id="2.10.25.10:FF:000060">
    <property type="entry name" value="Neurogenic locus notch protein 1"/>
    <property type="match status" value="1"/>
</dbReference>
<dbReference type="GO" id="GO:0005509">
    <property type="term" value="F:calcium ion binding"/>
    <property type="evidence" value="ECO:0007669"/>
    <property type="project" value="InterPro"/>
</dbReference>
<dbReference type="FunFam" id="2.10.25.10:FF:000136">
    <property type="entry name" value="Neurogenic locus notch 1"/>
    <property type="match status" value="1"/>
</dbReference>
<dbReference type="FunFam" id="2.10.25.10:FF:000031">
    <property type="entry name" value="neurogenic locus notch homolog protein 3"/>
    <property type="match status" value="1"/>
</dbReference>
<keyword evidence="8" id="KW-0675">Receptor</keyword>
<evidence type="ECO:0000256" key="5">
    <source>
        <dbReference type="ARBA" id="ARBA00022737"/>
    </source>
</evidence>
<dbReference type="GO" id="GO:0005886">
    <property type="term" value="C:plasma membrane"/>
    <property type="evidence" value="ECO:0007669"/>
    <property type="project" value="TreeGrafter"/>
</dbReference>
<dbReference type="SUPFAM" id="SSF57184">
    <property type="entry name" value="Growth factor receptor domain"/>
    <property type="match status" value="1"/>
</dbReference>
<evidence type="ECO:0000256" key="8">
    <source>
        <dbReference type="ARBA" id="ARBA00023170"/>
    </source>
</evidence>
<evidence type="ECO:0000259" key="11">
    <source>
        <dbReference type="PROSITE" id="PS50026"/>
    </source>
</evidence>
<dbReference type="SUPFAM" id="SSF57196">
    <property type="entry name" value="EGF/Laminin"/>
    <property type="match status" value="3"/>
</dbReference>
<evidence type="ECO:0000256" key="10">
    <source>
        <dbReference type="PROSITE-ProRule" id="PRU00076"/>
    </source>
</evidence>
<evidence type="ECO:0000313" key="13">
    <source>
        <dbReference type="Proteomes" id="UP000472263"/>
    </source>
</evidence>
<dbReference type="GeneTree" id="ENSGT00940000157157"/>
<feature type="disulfide bond" evidence="10">
    <location>
        <begin position="65"/>
        <end position="74"/>
    </location>
</feature>
<dbReference type="Proteomes" id="UP000472263">
    <property type="component" value="Chromosome 12"/>
</dbReference>
<evidence type="ECO:0000313" key="12">
    <source>
        <dbReference type="Ensembl" id="ENSMMDP00005002409.1"/>
    </source>
</evidence>
<reference evidence="12" key="3">
    <citation type="submission" date="2025-09" db="UniProtKB">
        <authorList>
            <consortium name="Ensembl"/>
        </authorList>
    </citation>
    <scope>IDENTIFICATION</scope>
</reference>